<reference evidence="1" key="1">
    <citation type="journal article" date="2014" name="Front. Microbiol.">
        <title>High frequency of phylogenetically diverse reductive dehalogenase-homologous genes in deep subseafloor sedimentary metagenomes.</title>
        <authorList>
            <person name="Kawai M."/>
            <person name="Futagami T."/>
            <person name="Toyoda A."/>
            <person name="Takaki Y."/>
            <person name="Nishi S."/>
            <person name="Hori S."/>
            <person name="Arai W."/>
            <person name="Tsubouchi T."/>
            <person name="Morono Y."/>
            <person name="Uchiyama I."/>
            <person name="Ito T."/>
            <person name="Fujiyama A."/>
            <person name="Inagaki F."/>
            <person name="Takami H."/>
        </authorList>
    </citation>
    <scope>NUCLEOTIDE SEQUENCE</scope>
    <source>
        <strain evidence="1">Expedition CK06-06</strain>
    </source>
</reference>
<accession>X1I9V0</accession>
<dbReference type="SUPFAM" id="SSF56281">
    <property type="entry name" value="Metallo-hydrolase/oxidoreductase"/>
    <property type="match status" value="1"/>
</dbReference>
<proteinExistence type="predicted"/>
<evidence type="ECO:0000313" key="1">
    <source>
        <dbReference type="EMBL" id="GAH54368.1"/>
    </source>
</evidence>
<comment type="caution">
    <text evidence="1">The sequence shown here is derived from an EMBL/GenBank/DDBJ whole genome shotgun (WGS) entry which is preliminary data.</text>
</comment>
<protein>
    <recommendedName>
        <fullName evidence="2">Metallo-beta-lactamase domain-containing protein</fullName>
    </recommendedName>
</protein>
<dbReference type="AlphaFoldDB" id="X1I9V0"/>
<feature type="non-terminal residue" evidence="1">
    <location>
        <position position="42"/>
    </location>
</feature>
<dbReference type="Gene3D" id="3.60.15.10">
    <property type="entry name" value="Ribonuclease Z/Hydroxyacylglutathione hydrolase-like"/>
    <property type="match status" value="1"/>
</dbReference>
<evidence type="ECO:0008006" key="2">
    <source>
        <dbReference type="Google" id="ProtNLM"/>
    </source>
</evidence>
<gene>
    <name evidence="1" type="ORF">S03H2_36237</name>
</gene>
<dbReference type="EMBL" id="BARU01022228">
    <property type="protein sequence ID" value="GAH54368.1"/>
    <property type="molecule type" value="Genomic_DNA"/>
</dbReference>
<name>X1I9V0_9ZZZZ</name>
<sequence>MNLEIFGGLNEIGGNKIFINIGDKKFLFDFGLSFSENQKYFS</sequence>
<organism evidence="1">
    <name type="scientific">marine sediment metagenome</name>
    <dbReference type="NCBI Taxonomy" id="412755"/>
    <lineage>
        <taxon>unclassified sequences</taxon>
        <taxon>metagenomes</taxon>
        <taxon>ecological metagenomes</taxon>
    </lineage>
</organism>
<dbReference type="InterPro" id="IPR036866">
    <property type="entry name" value="RibonucZ/Hydroxyglut_hydro"/>
</dbReference>